<comment type="caution">
    <text evidence="8">The sequence shown here is derived from an EMBL/GenBank/DDBJ whole genome shotgun (WGS) entry which is preliminary data.</text>
</comment>
<evidence type="ECO:0000313" key="8">
    <source>
        <dbReference type="EMBL" id="GMH52800.1"/>
    </source>
</evidence>
<evidence type="ECO:0000259" key="7">
    <source>
        <dbReference type="Pfam" id="PF08154"/>
    </source>
</evidence>
<organism evidence="8 9">
    <name type="scientific">Triparma strigata</name>
    <dbReference type="NCBI Taxonomy" id="1606541"/>
    <lineage>
        <taxon>Eukaryota</taxon>
        <taxon>Sar</taxon>
        <taxon>Stramenopiles</taxon>
        <taxon>Ochrophyta</taxon>
        <taxon>Bolidophyceae</taxon>
        <taxon>Parmales</taxon>
        <taxon>Triparmaceae</taxon>
        <taxon>Triparma</taxon>
    </lineage>
</organism>
<dbReference type="InterPro" id="IPR001680">
    <property type="entry name" value="WD40_rpt"/>
</dbReference>
<dbReference type="PROSITE" id="PS50082">
    <property type="entry name" value="WD_REPEATS_2"/>
    <property type="match status" value="2"/>
</dbReference>
<proteinExistence type="predicted"/>
<evidence type="ECO:0000256" key="4">
    <source>
        <dbReference type="ARBA" id="ARBA00023242"/>
    </source>
</evidence>
<evidence type="ECO:0000313" key="9">
    <source>
        <dbReference type="Proteomes" id="UP001165085"/>
    </source>
</evidence>
<dbReference type="InterPro" id="IPR019775">
    <property type="entry name" value="WD40_repeat_CS"/>
</dbReference>
<dbReference type="Pfam" id="PF00400">
    <property type="entry name" value="WD40"/>
    <property type="match status" value="6"/>
</dbReference>
<name>A0A9W6ZM81_9STRA</name>
<dbReference type="SUPFAM" id="SSF50978">
    <property type="entry name" value="WD40 repeat-like"/>
    <property type="match status" value="1"/>
</dbReference>
<dbReference type="PROSITE" id="PS00678">
    <property type="entry name" value="WD_REPEATS_1"/>
    <property type="match status" value="1"/>
</dbReference>
<dbReference type="PRINTS" id="PR00320">
    <property type="entry name" value="GPROTEINBRPT"/>
</dbReference>
<keyword evidence="2 5" id="KW-0853">WD repeat</keyword>
<dbReference type="EMBL" id="BRXY01000013">
    <property type="protein sequence ID" value="GMH52800.1"/>
    <property type="molecule type" value="Genomic_DNA"/>
</dbReference>
<evidence type="ECO:0000256" key="5">
    <source>
        <dbReference type="PROSITE-ProRule" id="PRU00221"/>
    </source>
</evidence>
<dbReference type="InterPro" id="IPR036322">
    <property type="entry name" value="WD40_repeat_dom_sf"/>
</dbReference>
<dbReference type="InterPro" id="IPR012972">
    <property type="entry name" value="NLE"/>
</dbReference>
<dbReference type="PROSITE" id="PS50294">
    <property type="entry name" value="WD_REPEATS_REGION"/>
    <property type="match status" value="1"/>
</dbReference>
<dbReference type="OrthoDB" id="10251381at2759"/>
<feature type="compositionally biased region" description="Acidic residues" evidence="6">
    <location>
        <begin position="52"/>
        <end position="66"/>
    </location>
</feature>
<dbReference type="Pfam" id="PF08154">
    <property type="entry name" value="NLE"/>
    <property type="match status" value="1"/>
</dbReference>
<feature type="region of interest" description="Disordered" evidence="6">
    <location>
        <begin position="49"/>
        <end position="70"/>
    </location>
</feature>
<dbReference type="InterPro" id="IPR015943">
    <property type="entry name" value="WD40/YVTN_repeat-like_dom_sf"/>
</dbReference>
<dbReference type="InterPro" id="IPR020472">
    <property type="entry name" value="WD40_PAC1"/>
</dbReference>
<comment type="subcellular location">
    <subcellularLocation>
        <location evidence="1">Nucleus</location>
        <location evidence="1">Nucleolus</location>
    </subcellularLocation>
</comment>
<dbReference type="Gene3D" id="2.130.10.10">
    <property type="entry name" value="YVTN repeat-like/Quinoprotein amine dehydrogenase"/>
    <property type="match status" value="1"/>
</dbReference>
<keyword evidence="3" id="KW-0677">Repeat</keyword>
<dbReference type="PANTHER" id="PTHR19855">
    <property type="entry name" value="WD40 REPEAT PROTEIN 12, 37"/>
    <property type="match status" value="1"/>
</dbReference>
<keyword evidence="4" id="KW-0539">Nucleus</keyword>
<dbReference type="AlphaFoldDB" id="A0A9W6ZM81"/>
<dbReference type="Proteomes" id="UP001165085">
    <property type="component" value="Unassembled WGS sequence"/>
</dbReference>
<evidence type="ECO:0000256" key="3">
    <source>
        <dbReference type="ARBA" id="ARBA00022737"/>
    </source>
</evidence>
<evidence type="ECO:0000256" key="6">
    <source>
        <dbReference type="SAM" id="MobiDB-lite"/>
    </source>
</evidence>
<accession>A0A9W6ZM81</accession>
<evidence type="ECO:0000256" key="1">
    <source>
        <dbReference type="ARBA" id="ARBA00004604"/>
    </source>
</evidence>
<dbReference type="PANTHER" id="PTHR19855:SF11">
    <property type="entry name" value="RIBOSOME BIOGENESIS PROTEIN WDR12"/>
    <property type="match status" value="1"/>
</dbReference>
<dbReference type="GO" id="GO:0005730">
    <property type="term" value="C:nucleolus"/>
    <property type="evidence" value="ECO:0007669"/>
    <property type="project" value="UniProtKB-SubCell"/>
</dbReference>
<protein>
    <recommendedName>
        <fullName evidence="7">NLE domain-containing protein</fullName>
    </recommendedName>
</protein>
<evidence type="ECO:0000256" key="2">
    <source>
        <dbReference type="ARBA" id="ARBA00022574"/>
    </source>
</evidence>
<keyword evidence="9" id="KW-1185">Reference proteome</keyword>
<feature type="domain" description="NLE" evidence="7">
    <location>
        <begin position="9"/>
        <end position="95"/>
    </location>
</feature>
<reference evidence="9" key="1">
    <citation type="journal article" date="2023" name="Commun. Biol.">
        <title>Genome analysis of Parmales, the sister group of diatoms, reveals the evolutionary specialization of diatoms from phago-mixotrophs to photoautotrophs.</title>
        <authorList>
            <person name="Ban H."/>
            <person name="Sato S."/>
            <person name="Yoshikawa S."/>
            <person name="Yamada K."/>
            <person name="Nakamura Y."/>
            <person name="Ichinomiya M."/>
            <person name="Sato N."/>
            <person name="Blanc-Mathieu R."/>
            <person name="Endo H."/>
            <person name="Kuwata A."/>
            <person name="Ogata H."/>
        </authorList>
    </citation>
    <scope>NUCLEOTIDE SEQUENCE [LARGE SCALE GENOMIC DNA]</scope>
    <source>
        <strain evidence="9">NIES 3701</strain>
    </source>
</reference>
<feature type="region of interest" description="Disordered" evidence="6">
    <location>
        <begin position="254"/>
        <end position="279"/>
    </location>
</feature>
<dbReference type="SMART" id="SM00320">
    <property type="entry name" value="WD40"/>
    <property type="match status" value="7"/>
</dbReference>
<feature type="repeat" description="WD" evidence="5">
    <location>
        <begin position="377"/>
        <end position="412"/>
    </location>
</feature>
<sequence length="454" mass="48954">MDSDESSKVRVKLVSLLPEYNIPSDDIAVPSSIRRPGLSKVVNYLLGNADDSGSDSDSNDDDDDDDGRNNNKSSLIEFDFLVDNKFLRQSVEGYLRSNNISSEDVLRIDFLPKAKKPEEDKNENEALPDWVSSLSYSNISSTVASGCYDGTIRIYDPVNMSTLTALPCHSSSIRCVASSSSSPLLASGGHDQQLLVHSYFANQKSPSLSTTLSLQGMTNSVESIAFADDSSLLAAGDFSGMLCIYDVNAETSDQTSETTTSSKKRKTDKKNSSVSTKDLSPLHSNKLHVSAVSGIVFSADSKTLYSSSHDFSVRATDIATQNPLLTLNGNKVATCLAKPTASSKEVLATGHADSRIKLWDMRVGVDAAAATYNSTLRPSHKGYISGLAFDPTDPFKLSSSSYDGLVKTWDIRCELPMHTIKAHNKDDGKALAVCYGENSIFSAGTDGNVKKWAI</sequence>
<feature type="repeat" description="WD" evidence="5">
    <location>
        <begin position="214"/>
        <end position="255"/>
    </location>
</feature>
<gene>
    <name evidence="8" type="ORF">TrST_g13558</name>
</gene>